<evidence type="ECO:0000256" key="1">
    <source>
        <dbReference type="SAM" id="MobiDB-lite"/>
    </source>
</evidence>
<dbReference type="EMBL" id="CAMKVN010009299">
    <property type="protein sequence ID" value="CAI2193262.1"/>
    <property type="molecule type" value="Genomic_DNA"/>
</dbReference>
<reference evidence="2" key="1">
    <citation type="submission" date="2022-08" db="EMBL/GenBank/DDBJ databases">
        <authorList>
            <person name="Kallberg Y."/>
            <person name="Tangrot J."/>
            <person name="Rosling A."/>
        </authorList>
    </citation>
    <scope>NUCLEOTIDE SEQUENCE</scope>
    <source>
        <strain evidence="2">Wild A</strain>
    </source>
</reference>
<evidence type="ECO:0000313" key="3">
    <source>
        <dbReference type="Proteomes" id="UP001153678"/>
    </source>
</evidence>
<protein>
    <submittedName>
        <fullName evidence="2">8495_t:CDS:1</fullName>
    </submittedName>
</protein>
<comment type="caution">
    <text evidence="2">The sequence shown here is derived from an EMBL/GenBank/DDBJ whole genome shotgun (WGS) entry which is preliminary data.</text>
</comment>
<dbReference type="Proteomes" id="UP001153678">
    <property type="component" value="Unassembled WGS sequence"/>
</dbReference>
<keyword evidence="3" id="KW-1185">Reference proteome</keyword>
<sequence length="48" mass="5551">ASSNEQDEELYFVEFSRNSSLNNNELESDNESIDEIQIEENVRGRGSR</sequence>
<feature type="compositionally biased region" description="Acidic residues" evidence="1">
    <location>
        <begin position="26"/>
        <end position="38"/>
    </location>
</feature>
<gene>
    <name evidence="2" type="ORF">FWILDA_LOCUS15986</name>
</gene>
<name>A0A9W4T5G3_9GLOM</name>
<evidence type="ECO:0000313" key="2">
    <source>
        <dbReference type="EMBL" id="CAI2193262.1"/>
    </source>
</evidence>
<proteinExistence type="predicted"/>
<accession>A0A9W4T5G3</accession>
<dbReference type="AlphaFoldDB" id="A0A9W4T5G3"/>
<feature type="non-terminal residue" evidence="2">
    <location>
        <position position="1"/>
    </location>
</feature>
<feature type="region of interest" description="Disordered" evidence="1">
    <location>
        <begin position="18"/>
        <end position="48"/>
    </location>
</feature>
<organism evidence="2 3">
    <name type="scientific">Funneliformis geosporum</name>
    <dbReference type="NCBI Taxonomy" id="1117311"/>
    <lineage>
        <taxon>Eukaryota</taxon>
        <taxon>Fungi</taxon>
        <taxon>Fungi incertae sedis</taxon>
        <taxon>Mucoromycota</taxon>
        <taxon>Glomeromycotina</taxon>
        <taxon>Glomeromycetes</taxon>
        <taxon>Glomerales</taxon>
        <taxon>Glomeraceae</taxon>
        <taxon>Funneliformis</taxon>
    </lineage>
</organism>
<feature type="non-terminal residue" evidence="2">
    <location>
        <position position="48"/>
    </location>
</feature>